<dbReference type="OrthoDB" id="3514520at2"/>
<dbReference type="PANTHER" id="PTHR43135">
    <property type="entry name" value="ALPHA-D-RIBOSE 1-METHYLPHOSPHONATE 5-TRIPHOSPHATE DIPHOSPHATASE"/>
    <property type="match status" value="1"/>
</dbReference>
<dbReference type="Gene3D" id="2.30.40.10">
    <property type="entry name" value="Urease, subunit C, domain 1"/>
    <property type="match status" value="1"/>
</dbReference>
<proteinExistence type="predicted"/>
<dbReference type="Gene3D" id="3.20.20.140">
    <property type="entry name" value="Metal-dependent hydrolases"/>
    <property type="match status" value="1"/>
</dbReference>
<protein>
    <submittedName>
        <fullName evidence="2">Imidazolonepropionase-like amidohydrolase</fullName>
    </submittedName>
</protein>
<keyword evidence="3" id="KW-1185">Reference proteome</keyword>
<comment type="caution">
    <text evidence="2">The sequence shown here is derived from an EMBL/GenBank/DDBJ whole genome shotgun (WGS) entry which is preliminary data.</text>
</comment>
<dbReference type="Proteomes" id="UP000316096">
    <property type="component" value="Unassembled WGS sequence"/>
</dbReference>
<feature type="domain" description="Amidohydrolase-related" evidence="1">
    <location>
        <begin position="42"/>
        <end position="342"/>
    </location>
</feature>
<dbReference type="AlphaFoldDB" id="A0A543BTF3"/>
<evidence type="ECO:0000313" key="3">
    <source>
        <dbReference type="Proteomes" id="UP000316096"/>
    </source>
</evidence>
<keyword evidence="2" id="KW-0378">Hydrolase</keyword>
<evidence type="ECO:0000259" key="1">
    <source>
        <dbReference type="Pfam" id="PF01979"/>
    </source>
</evidence>
<dbReference type="InterPro" id="IPR011059">
    <property type="entry name" value="Metal-dep_hydrolase_composite"/>
</dbReference>
<dbReference type="SUPFAM" id="SSF51556">
    <property type="entry name" value="Metallo-dependent hydrolases"/>
    <property type="match status" value="1"/>
</dbReference>
<evidence type="ECO:0000313" key="2">
    <source>
        <dbReference type="EMBL" id="TQL88114.1"/>
    </source>
</evidence>
<sequence length="350" mass="36107">MSSWRVRGILLPCGDPVDGSVTAEGHWASAPAVDAEPLPGGFVLAGLVDAHCHLSVGPGPVALGLEEARANLAALAATGVTVVRDTGSPRSVTLGLVADGEGARLMACGRFLAPAGQYFPALHDPVPAEALVEAALAEVGAGASWVKLVADFPRLDRAGSREHLPTYPIPVIAELVAAVHQAGARVAAHTTTAYAKQLVAAGIDSVEHGDGLDEDDLAALAGRGGAWTPTLCATIGPRPDEDDERRERRLRRRERLRRLLVVADRLGVTILAGSDIVGTIPREVALLTELGLSPQAALAAAGTAARSFLGVGGLADGRPADLVTYHHDPRTDPETLARPAAVVAGGLRIR</sequence>
<accession>A0A543BTF3</accession>
<organism evidence="2 3">
    <name type="scientific">Actinoallomurus bryophytorum</name>
    <dbReference type="NCBI Taxonomy" id="1490222"/>
    <lineage>
        <taxon>Bacteria</taxon>
        <taxon>Bacillati</taxon>
        <taxon>Actinomycetota</taxon>
        <taxon>Actinomycetes</taxon>
        <taxon>Streptosporangiales</taxon>
        <taxon>Thermomonosporaceae</taxon>
        <taxon>Actinoallomurus</taxon>
    </lineage>
</organism>
<gene>
    <name evidence="2" type="ORF">FB559_8731</name>
</gene>
<reference evidence="2 3" key="1">
    <citation type="submission" date="2019-06" db="EMBL/GenBank/DDBJ databases">
        <title>Sequencing the genomes of 1000 actinobacteria strains.</title>
        <authorList>
            <person name="Klenk H.-P."/>
        </authorList>
    </citation>
    <scope>NUCLEOTIDE SEQUENCE [LARGE SCALE GENOMIC DNA]</scope>
    <source>
        <strain evidence="2 3">DSM 102200</strain>
    </source>
</reference>
<name>A0A543BTF3_9ACTN</name>
<dbReference type="GO" id="GO:0016810">
    <property type="term" value="F:hydrolase activity, acting on carbon-nitrogen (but not peptide) bonds"/>
    <property type="evidence" value="ECO:0007669"/>
    <property type="project" value="InterPro"/>
</dbReference>
<dbReference type="InterPro" id="IPR006680">
    <property type="entry name" value="Amidohydro-rel"/>
</dbReference>
<dbReference type="PANTHER" id="PTHR43135:SF4">
    <property type="entry name" value="AMIDOHYDROLASE-RELATED DOMAIN-CONTAINING PROTEIN"/>
    <property type="match status" value="1"/>
</dbReference>
<dbReference type="InterPro" id="IPR051781">
    <property type="entry name" value="Metallo-dep_Hydrolase"/>
</dbReference>
<dbReference type="RefSeq" id="WP_141963904.1">
    <property type="nucleotide sequence ID" value="NZ_VFOZ01000003.1"/>
</dbReference>
<dbReference type="InterPro" id="IPR032466">
    <property type="entry name" value="Metal_Hydrolase"/>
</dbReference>
<dbReference type="EMBL" id="VFOZ01000003">
    <property type="protein sequence ID" value="TQL88114.1"/>
    <property type="molecule type" value="Genomic_DNA"/>
</dbReference>
<dbReference type="Pfam" id="PF01979">
    <property type="entry name" value="Amidohydro_1"/>
    <property type="match status" value="1"/>
</dbReference>